<dbReference type="RefSeq" id="WP_087414244.1">
    <property type="nucleotide sequence ID" value="NZ_NFKL01000003.1"/>
</dbReference>
<proteinExistence type="predicted"/>
<protein>
    <submittedName>
        <fullName evidence="1">Uncharacterized protein</fullName>
    </submittedName>
</protein>
<dbReference type="Proteomes" id="UP000195326">
    <property type="component" value="Unassembled WGS sequence"/>
</dbReference>
<sequence>MPKYLLPVAQGFCESSPQEYANDKEIRRFKKLRIDFVNTVPNHAVKAGHTMKDLENIFIAKAAFVLSNEIWSFETIKSLICDRDTLFSRQFQAYAINHDDIWEDRKKILEQAKNGSDYCIQLALSKARVRVQEHIEALLRRKTKYIGDVVVEQRINCDLTELKSCDFSYFEKLLTLLDSKVWRCPNTRARSFVESFVCEMHAVEDEEEYSVFMDWMRQLDIECALSHHMVKIFYWDCFEAYYKEKISMLLLKKDAGHFKFKAYKEDVKHAQAYESQLQKVNDRQTKLADWILLEEFPFGADERFAGSTSANASKYSKNDMDALTAITKELYKKKHLSDSGIDSQKIGNIVNQLVLTRPELLPIRYLMVCSLPNSHKRVGIASCEYSYNLLINTSPYHLSLSKSQQEVQLIKFFDDLMKVLKTSEKDKAMNWRYFFKFYGFPVPAQIDAQACFSRIDLPLDVKEQIIEFYAFFNQDRLSTSFAFHPERLYSYSWGSGLCKKAFHDFLIQFPKIWEEMESIPISQYYLNRYCDAWGNPAPPIGLEWDMYQVRGAAFLTPVVKIVKNYRSELNTILEPCQEWIQDWNKSHARKFASIDQDELRELLVEGSIQLRLLDQAKERLLNQVGRVWPFLPYQTFGAQV</sequence>
<dbReference type="EMBL" id="NFKL01000003">
    <property type="protein sequence ID" value="OUP60105.1"/>
    <property type="molecule type" value="Genomic_DNA"/>
</dbReference>
<dbReference type="AlphaFoldDB" id="A0A1Y4LTZ4"/>
<gene>
    <name evidence="1" type="ORF">B5F15_02285</name>
</gene>
<name>A0A1Y4LTZ4_9FIRM</name>
<evidence type="ECO:0000313" key="2">
    <source>
        <dbReference type="Proteomes" id="UP000195326"/>
    </source>
</evidence>
<evidence type="ECO:0000313" key="1">
    <source>
        <dbReference type="EMBL" id="OUP60105.1"/>
    </source>
</evidence>
<organism evidence="1 2">
    <name type="scientific">Butyricicoccus pullicaecorum</name>
    <dbReference type="NCBI Taxonomy" id="501571"/>
    <lineage>
        <taxon>Bacteria</taxon>
        <taxon>Bacillati</taxon>
        <taxon>Bacillota</taxon>
        <taxon>Clostridia</taxon>
        <taxon>Eubacteriales</taxon>
        <taxon>Butyricicoccaceae</taxon>
        <taxon>Butyricicoccus</taxon>
    </lineage>
</organism>
<reference evidence="2" key="1">
    <citation type="submission" date="2017-04" db="EMBL/GenBank/DDBJ databases">
        <title>Function of individual gut microbiota members based on whole genome sequencing of pure cultures obtained from chicken caecum.</title>
        <authorList>
            <person name="Medvecky M."/>
            <person name="Cejkova D."/>
            <person name="Polansky O."/>
            <person name="Karasova D."/>
            <person name="Kubasova T."/>
            <person name="Cizek A."/>
            <person name="Rychlik I."/>
        </authorList>
    </citation>
    <scope>NUCLEOTIDE SEQUENCE [LARGE SCALE GENOMIC DNA]</scope>
    <source>
        <strain evidence="2">An179</strain>
    </source>
</reference>
<comment type="caution">
    <text evidence="1">The sequence shown here is derived from an EMBL/GenBank/DDBJ whole genome shotgun (WGS) entry which is preliminary data.</text>
</comment>
<accession>A0A1Y4LTZ4</accession>